<proteinExistence type="predicted"/>
<keyword evidence="2" id="KW-1185">Reference proteome</keyword>
<dbReference type="EMBL" id="HE577327">
    <property type="protein sequence ID" value="CCC99242.1"/>
    <property type="molecule type" value="Genomic_DNA"/>
</dbReference>
<dbReference type="Gene3D" id="3.90.1750.20">
    <property type="entry name" value="Putative Large Serine Recombinase, Chain B, Domain 2"/>
    <property type="match status" value="1"/>
</dbReference>
<protein>
    <submittedName>
        <fullName evidence="1">Uncharacterized protein</fullName>
    </submittedName>
</protein>
<sequence length="58" mass="6472">MHKGTPYPGEHTATVPPELWDRVQAILEANRVERKNRPLAAGRPLLTGLIVDDRGNIM</sequence>
<gene>
    <name evidence="1" type="ORF">AZOBR_180312</name>
</gene>
<evidence type="ECO:0000313" key="1">
    <source>
        <dbReference type="EMBL" id="CCC99242.1"/>
    </source>
</evidence>
<accession>A0A9P1NMX8</accession>
<dbReference type="InterPro" id="IPR038109">
    <property type="entry name" value="DNA_bind_recomb_sf"/>
</dbReference>
<dbReference type="KEGG" id="abs:AZOBR_180312"/>
<organism evidence="1 2">
    <name type="scientific">Azospirillum baldaniorum</name>
    <dbReference type="NCBI Taxonomy" id="1064539"/>
    <lineage>
        <taxon>Bacteria</taxon>
        <taxon>Pseudomonadati</taxon>
        <taxon>Pseudomonadota</taxon>
        <taxon>Alphaproteobacteria</taxon>
        <taxon>Rhodospirillales</taxon>
        <taxon>Azospirillaceae</taxon>
        <taxon>Azospirillum</taxon>
    </lineage>
</organism>
<reference evidence="1 2" key="1">
    <citation type="journal article" date="2011" name="PLoS Genet.">
        <title>Azospirillum genomes reveal transition of bacteria from aquatic to terrestrial environments.</title>
        <authorList>
            <person name="Wisniewski-Dye F."/>
            <person name="Borziak K."/>
            <person name="Khalsa-Moyers G."/>
            <person name="Alexandre G."/>
            <person name="Sukharnikov L.O."/>
            <person name="Wuichet K."/>
            <person name="Hurst G.B."/>
            <person name="McDonald W.H."/>
            <person name="Robertson J.S."/>
            <person name="Barbe V."/>
            <person name="Calteau A."/>
            <person name="Rouy Z."/>
            <person name="Mangenot S."/>
            <person name="Prigent-Combaret C."/>
            <person name="Normand P."/>
            <person name="Boyer M."/>
            <person name="Siguier P."/>
            <person name="Dessaux Y."/>
            <person name="Elmerich C."/>
            <person name="Condemine G."/>
            <person name="Krishnen G."/>
            <person name="Kennedy I."/>
            <person name="Paterson A.H."/>
            <person name="Gonzalez V."/>
            <person name="Mavingui P."/>
            <person name="Zhulin I.B."/>
        </authorList>
    </citation>
    <scope>NUCLEOTIDE SEQUENCE [LARGE SCALE GENOMIC DNA]</scope>
    <source>
        <strain evidence="1 2">Sp245</strain>
    </source>
</reference>
<name>A0A9P1NMX8_9PROT</name>
<evidence type="ECO:0000313" key="2">
    <source>
        <dbReference type="Proteomes" id="UP000007319"/>
    </source>
</evidence>
<dbReference type="AlphaFoldDB" id="A0A9P1NMX8"/>
<dbReference type="Proteomes" id="UP000007319">
    <property type="component" value="Chromosome"/>
</dbReference>